<evidence type="ECO:0000313" key="1">
    <source>
        <dbReference type="EMBL" id="AWY01564.1"/>
    </source>
</evidence>
<organism evidence="1 2">
    <name type="scientific">Marinomonas primoryensis</name>
    <dbReference type="NCBI Taxonomy" id="178399"/>
    <lineage>
        <taxon>Bacteria</taxon>
        <taxon>Pseudomonadati</taxon>
        <taxon>Pseudomonadota</taxon>
        <taxon>Gammaproteobacteria</taxon>
        <taxon>Oceanospirillales</taxon>
        <taxon>Oceanospirillaceae</taxon>
        <taxon>Marinomonas</taxon>
    </lineage>
</organism>
<gene>
    <name evidence="1" type="ORF">A8139_17540</name>
</gene>
<accession>A0A2Z4PWZ2</accession>
<dbReference type="RefSeq" id="WP_112140162.1">
    <property type="nucleotide sequence ID" value="NZ_CP016181.1"/>
</dbReference>
<reference evidence="1 2" key="1">
    <citation type="submission" date="2016-06" db="EMBL/GenBank/DDBJ databases">
        <title>The sequenced genome of the ice-adhering bacterium Marinomonas primoryensis, from Antarctica.</title>
        <authorList>
            <person name="Graham L."/>
            <person name="Vance T.D.R."/>
            <person name="Davies P.L."/>
        </authorList>
    </citation>
    <scope>NUCLEOTIDE SEQUENCE [LARGE SCALE GENOMIC DNA]</scope>
    <source>
        <strain evidence="1 2">AceL</strain>
    </source>
</reference>
<protein>
    <submittedName>
        <fullName evidence="1">Uncharacterized protein</fullName>
    </submittedName>
</protein>
<proteinExistence type="predicted"/>
<dbReference type="EMBL" id="CP016181">
    <property type="protein sequence ID" value="AWY01564.1"/>
    <property type="molecule type" value="Genomic_DNA"/>
</dbReference>
<evidence type="ECO:0000313" key="2">
    <source>
        <dbReference type="Proteomes" id="UP000249898"/>
    </source>
</evidence>
<dbReference type="OrthoDB" id="6091628at2"/>
<dbReference type="Proteomes" id="UP000249898">
    <property type="component" value="Chromosome"/>
</dbReference>
<sequence>MSNVAPVWPGPRLLVPMACDVLLFGKPDQQSSGYWGNTQTNYQNLYMGADAGPLPFSTASRPSPGAHLMWTLPSTLRHGNQSTITGDVDFPLAPNRWLVMRIAYPNDDSAPTLTAAIINSDVLSTFDPSLSQYPDESGAAPSTIGQFQSLETWTAPLNSGGDFLKALGPGNVGWSAGYDNVKNVFSFHDDLPNQIGNYAYIVTGWYVDPTSDPAYALPTDNNDDWQDALDKLDWSIGTGLNEVTEAIQAWSVFAGAWGINSEANNDTPSINLPEQMQNAANAWADWRSENGVSEAQPNLAKQLICHSLVATIDWKGQDIAYGTGAPGGGVNYPTIAIGNTGAEAIAAYMANLVVNTYQQQQDNIPIIEKAIEAFQLGILNQLTTNVVGTEVLLQQARFNSVSGGSLWTVVSESDNSNGVSSDTQVVVLTESQTESLTQLNTLQQQYDEKSRTLESQRGELGSVIFKANHLDRSSPDWLTPEISAALDVMTQAVSSSMSDLSDITDKINVQKDSLTSELGSEFTLKPVSESPFFQPNNPVVLVAGADIDTKWSAPGTYGGEDTLRVRVTGQTVTGLELSFMINSEEKTATLEASDIFATDQVKLPLKESSSATSVLAGLPKEISNFVLEGIFLDPSSAPFLATLWFQKVDYSPSSDERNKLINNIKTMQTSLWSEPGGLNELLVQTTTGFEGIVPSAAAISLRSEQPWTPVFIDWQVRWVPNASSSSPLSDQLEDWELSEIDYLYNGTFDPDASSNHPLNFVGRSIVNAEATQTMQAQFASFKDNPDYDDLPEYIRDDLELVADLVGGIDMVAQSLSGFSEQLTTRLMNMMQPYALASAKLPVTQEQIDLVGSGPWNFQPDTGTASNTKPTYNEGSLPFFPVRSGHIQLMKLWVVDSYGQILVGQNPQKEPDPIDVIVSQSMVTKGSGNESVAQLPPRIIQPTRTELNFLNATNDKELTNSSVLTSPICGWIMPNHLDDSLIVFDAEGINQGSIIAIEGSNNTTGLRWDQPVGSDAPLGSAPSLANTHLQGFVASLLNFGTVSSSAYADLLDIIDSALWANDATGSVANTGNLSVLLGKPLALVRAKVQFSLHGRPLYNQSWADTGQYYVGHNGNTPIYDPQQTPINQFNFNIRLGDLGFQTNGVIGYFIGNQYDTIYSAHAYTPTSGIRAGLRVHPMSGQYISKELDMTSTPNSDYVTTNYLIEMAPDSDDLYVTLLVDPTKEIPLIMGSQPAITVGLSSSQYISALNRMEASFRVGPILTNPSSIQMPLPAEIRGKWGWAARTDVTEWTESDEVKGQNGIATLSDLPPTLSEGWLTLSPENLGGNSN</sequence>
<name>A0A2Z4PWZ2_9GAMM</name>